<sequence>MGSCDHISDGRHKLATKRLMGKVAIVTGGARGIGGATATLMSENGAHVVIADVLDEVGENLAKSIGGIYVHCDVSKESDVEYVVQLAISWKGKLDIMFNNAGIIDNGRSITNLEMNNLTTLININLNGVIHGIKHAARAMISSGNGGSIICSSSSAAIMGGLASHAYTLTKGAIIGISRSAACELGGHGIRVNCVSPHGIPSKMLLKAYQDYLGKPDMMIDEVSDIISESGSLLHGRCGSFEDVAEAVLFLASDEAGFVTGHNLVVDGGFTSASVEMRSIYGEK</sequence>
<protein>
    <submittedName>
        <fullName evidence="3">Uncharacterized protein</fullName>
    </submittedName>
</protein>
<dbReference type="Proteomes" id="UP000326396">
    <property type="component" value="Linkage Group LG16"/>
</dbReference>
<comment type="caution">
    <text evidence="3">The sequence shown here is derived from an EMBL/GenBank/DDBJ whole genome shotgun (WGS) entry which is preliminary data.</text>
</comment>
<dbReference type="PRINTS" id="PR00081">
    <property type="entry name" value="GDHRDH"/>
</dbReference>
<dbReference type="AlphaFoldDB" id="A0A5N6NWL5"/>
<dbReference type="EMBL" id="SZYD01000008">
    <property type="protein sequence ID" value="KAD5508157.1"/>
    <property type="molecule type" value="Genomic_DNA"/>
</dbReference>
<dbReference type="SUPFAM" id="SSF51735">
    <property type="entry name" value="NAD(P)-binding Rossmann-fold domains"/>
    <property type="match status" value="1"/>
</dbReference>
<dbReference type="PRINTS" id="PR00080">
    <property type="entry name" value="SDRFAMILY"/>
</dbReference>
<dbReference type="GO" id="GO:0016616">
    <property type="term" value="F:oxidoreductase activity, acting on the CH-OH group of donors, NAD or NADP as acceptor"/>
    <property type="evidence" value="ECO:0007669"/>
    <property type="project" value="UniProtKB-ARBA"/>
</dbReference>
<name>A0A5N6NWL5_9ASTR</name>
<evidence type="ECO:0000256" key="1">
    <source>
        <dbReference type="ARBA" id="ARBA00006484"/>
    </source>
</evidence>
<dbReference type="PANTHER" id="PTHR43180">
    <property type="entry name" value="3-OXOACYL-(ACYL-CARRIER-PROTEIN) REDUCTASE (AFU_ORTHOLOGUE AFUA_6G11210)"/>
    <property type="match status" value="1"/>
</dbReference>
<dbReference type="OrthoDB" id="294295at2759"/>
<keyword evidence="4" id="KW-1185">Reference proteome</keyword>
<evidence type="ECO:0000256" key="2">
    <source>
        <dbReference type="ARBA" id="ARBA00023002"/>
    </source>
</evidence>
<evidence type="ECO:0000313" key="4">
    <source>
        <dbReference type="Proteomes" id="UP000326396"/>
    </source>
</evidence>
<proteinExistence type="inferred from homology"/>
<gene>
    <name evidence="3" type="ORF">E3N88_15860</name>
</gene>
<organism evidence="3 4">
    <name type="scientific">Mikania micrantha</name>
    <name type="common">bitter vine</name>
    <dbReference type="NCBI Taxonomy" id="192012"/>
    <lineage>
        <taxon>Eukaryota</taxon>
        <taxon>Viridiplantae</taxon>
        <taxon>Streptophyta</taxon>
        <taxon>Embryophyta</taxon>
        <taxon>Tracheophyta</taxon>
        <taxon>Spermatophyta</taxon>
        <taxon>Magnoliopsida</taxon>
        <taxon>eudicotyledons</taxon>
        <taxon>Gunneridae</taxon>
        <taxon>Pentapetalae</taxon>
        <taxon>asterids</taxon>
        <taxon>campanulids</taxon>
        <taxon>Asterales</taxon>
        <taxon>Asteraceae</taxon>
        <taxon>Asteroideae</taxon>
        <taxon>Heliantheae alliance</taxon>
        <taxon>Eupatorieae</taxon>
        <taxon>Mikania</taxon>
    </lineage>
</organism>
<dbReference type="Pfam" id="PF13561">
    <property type="entry name" value="adh_short_C2"/>
    <property type="match status" value="1"/>
</dbReference>
<reference evidence="3 4" key="1">
    <citation type="submission" date="2019-05" db="EMBL/GenBank/DDBJ databases">
        <title>Mikania micrantha, genome provides insights into the molecular mechanism of rapid growth.</title>
        <authorList>
            <person name="Liu B."/>
        </authorList>
    </citation>
    <scope>NUCLEOTIDE SEQUENCE [LARGE SCALE GENOMIC DNA]</scope>
    <source>
        <strain evidence="3">NLD-2019</strain>
        <tissue evidence="3">Leaf</tissue>
    </source>
</reference>
<dbReference type="PANTHER" id="PTHR43180:SF42">
    <property type="entry name" value="SHORT-CHAIN DEHYDROGENASE REDUCTASE ATA1"/>
    <property type="match status" value="1"/>
</dbReference>
<evidence type="ECO:0000313" key="3">
    <source>
        <dbReference type="EMBL" id="KAD5508157.1"/>
    </source>
</evidence>
<dbReference type="Gene3D" id="3.40.50.720">
    <property type="entry name" value="NAD(P)-binding Rossmann-like Domain"/>
    <property type="match status" value="1"/>
</dbReference>
<accession>A0A5N6NWL5</accession>
<dbReference type="InterPro" id="IPR002347">
    <property type="entry name" value="SDR_fam"/>
</dbReference>
<dbReference type="InterPro" id="IPR036291">
    <property type="entry name" value="NAD(P)-bd_dom_sf"/>
</dbReference>
<comment type="similarity">
    <text evidence="1">Belongs to the short-chain dehydrogenases/reductases (SDR) family.</text>
</comment>
<keyword evidence="2" id="KW-0560">Oxidoreductase</keyword>
<dbReference type="FunFam" id="3.40.50.720:FF:000084">
    <property type="entry name" value="Short-chain dehydrogenase reductase"/>
    <property type="match status" value="1"/>
</dbReference>